<gene>
    <name evidence="12" type="ORF">BT93_L0671</name>
</gene>
<evidence type="ECO:0000256" key="7">
    <source>
        <dbReference type="ARBA" id="ARBA00023242"/>
    </source>
</evidence>
<dbReference type="Pfam" id="PF20451">
    <property type="entry name" value="Calmod_bind_M"/>
    <property type="match status" value="1"/>
</dbReference>
<feature type="region of interest" description="Disordered" evidence="8">
    <location>
        <begin position="545"/>
        <end position="568"/>
    </location>
</feature>
<evidence type="ECO:0000259" key="10">
    <source>
        <dbReference type="Pfam" id="PF20451"/>
    </source>
</evidence>
<dbReference type="OrthoDB" id="1604062at2759"/>
<name>A0A8T0CQS3_CORYI</name>
<dbReference type="InterPro" id="IPR046829">
    <property type="entry name" value="Calmod_bind_C"/>
</dbReference>
<proteinExistence type="inferred from homology"/>
<sequence length="654" mass="73011">MSARKRALPSTSSGQASLLKRPRTVRTNQTWRRFGRNLGQRNWYMEQVVRRVVREELERAKSHLAEYCQRCMGNSPEEIMQQMTDAVQKLTETVELANSHSPHLGRVDARSTGINDVRNLRLQFQTKLSHLLFTGRKLRGVGDDHISVALINANTGDVVTSGPESSIKLDVIVLEGDFNKDDEDDWAHEEFENFVVKERQQKGLLLTGDLQVTLNGGVGELGELIFTDNSSWNRSKRFRIGLKKASGYCGNTRIREAKTDAFRVKEHRGESSVKHDIPAFNDEIWRLKMIAKDGKYHQRLSEAGIHKVGDFLLQLFTDPMKLKEILRMSSNSTNWDTLENHAKSCNINWKLYLYYTDGTRKHGAVFNTDHRLIGLIKERVYCASDRLSADDKEHGDTIVKKALDNKNDVMEFNGETFSPSMQKKSSSLLTQNCAAPGGLEAPLANVGLTAEVLSPGHNGTTALTSPIQLQNTNSGTAMKLSVDESVRVAAPQPISTEPSDFLITRGDNGIPTGGSPIQSHGNNFHNAMQSHSIYTSSQMHRTVNENAPPSGLPSAMISRSQSSSALPPPEGYLVMGNFSDDMDNWWENLSSHSPLNNDEFFQTPLYDGGPVRGTSRGVTGWLKIKAVMQWGIFIRKIVMKRRGIIVQPPIEVQA</sequence>
<dbReference type="InterPro" id="IPR012416">
    <property type="entry name" value="CBP60"/>
</dbReference>
<reference evidence="12" key="1">
    <citation type="submission" date="2020-05" db="EMBL/GenBank/DDBJ databases">
        <title>WGS assembly of Corymbia citriodora subspecies variegata.</title>
        <authorList>
            <person name="Barry K."/>
            <person name="Hundley H."/>
            <person name="Shu S."/>
            <person name="Jenkins J."/>
            <person name="Grimwood J."/>
            <person name="Baten A."/>
        </authorList>
    </citation>
    <scope>NUCLEOTIDE SEQUENCE</scope>
    <source>
        <strain evidence="12">CV2-018</strain>
    </source>
</reference>
<dbReference type="InterPro" id="IPR046831">
    <property type="entry name" value="Calmodulin_bind_N"/>
</dbReference>
<evidence type="ECO:0008006" key="14">
    <source>
        <dbReference type="Google" id="ProtNLM"/>
    </source>
</evidence>
<feature type="domain" description="Calmodulin binding protein central" evidence="10">
    <location>
        <begin position="281"/>
        <end position="345"/>
    </location>
</feature>
<dbReference type="GO" id="GO:0005516">
    <property type="term" value="F:calmodulin binding"/>
    <property type="evidence" value="ECO:0007669"/>
    <property type="project" value="InterPro"/>
</dbReference>
<dbReference type="GO" id="GO:0003700">
    <property type="term" value="F:DNA-binding transcription factor activity"/>
    <property type="evidence" value="ECO:0007669"/>
    <property type="project" value="TreeGrafter"/>
</dbReference>
<feature type="domain" description="Calmodulin binding protein-like N-terminal" evidence="9">
    <location>
        <begin position="120"/>
        <end position="267"/>
    </location>
</feature>
<evidence type="ECO:0000256" key="3">
    <source>
        <dbReference type="ARBA" id="ARBA00023015"/>
    </source>
</evidence>
<feature type="region of interest" description="Disordered" evidence="8">
    <location>
        <begin position="1"/>
        <end position="23"/>
    </location>
</feature>
<evidence type="ECO:0000256" key="5">
    <source>
        <dbReference type="ARBA" id="ARBA00023159"/>
    </source>
</evidence>
<dbReference type="PANTHER" id="PTHR31713:SF100">
    <property type="entry name" value="CALMODULIN-BINDING PROTEIN 60 B"/>
    <property type="match status" value="1"/>
</dbReference>
<evidence type="ECO:0000256" key="6">
    <source>
        <dbReference type="ARBA" id="ARBA00023163"/>
    </source>
</evidence>
<keyword evidence="4" id="KW-0238">DNA-binding</keyword>
<dbReference type="GO" id="GO:0005634">
    <property type="term" value="C:nucleus"/>
    <property type="evidence" value="ECO:0007669"/>
    <property type="project" value="UniProtKB-SubCell"/>
</dbReference>
<evidence type="ECO:0000259" key="9">
    <source>
        <dbReference type="Pfam" id="PF07887"/>
    </source>
</evidence>
<keyword evidence="7" id="KW-0539">Nucleus</keyword>
<evidence type="ECO:0000256" key="1">
    <source>
        <dbReference type="ARBA" id="ARBA00004123"/>
    </source>
</evidence>
<dbReference type="GO" id="GO:0043565">
    <property type="term" value="F:sequence-specific DNA binding"/>
    <property type="evidence" value="ECO:0007669"/>
    <property type="project" value="TreeGrafter"/>
</dbReference>
<dbReference type="InterPro" id="IPR046830">
    <property type="entry name" value="Calmod_bind_M"/>
</dbReference>
<accession>A0A8T0CQS3</accession>
<comment type="subcellular location">
    <subcellularLocation>
        <location evidence="1">Nucleus</location>
    </subcellularLocation>
</comment>
<organism evidence="12 13">
    <name type="scientific">Corymbia citriodora subsp. variegata</name>
    <dbReference type="NCBI Taxonomy" id="360336"/>
    <lineage>
        <taxon>Eukaryota</taxon>
        <taxon>Viridiplantae</taxon>
        <taxon>Streptophyta</taxon>
        <taxon>Embryophyta</taxon>
        <taxon>Tracheophyta</taxon>
        <taxon>Spermatophyta</taxon>
        <taxon>Magnoliopsida</taxon>
        <taxon>eudicotyledons</taxon>
        <taxon>Gunneridae</taxon>
        <taxon>Pentapetalae</taxon>
        <taxon>rosids</taxon>
        <taxon>malvids</taxon>
        <taxon>Myrtales</taxon>
        <taxon>Myrtaceae</taxon>
        <taxon>Myrtoideae</taxon>
        <taxon>Eucalypteae</taxon>
        <taxon>Corymbia</taxon>
    </lineage>
</organism>
<comment type="similarity">
    <text evidence="2">Belongs to the plant ACBP60 protein family.</text>
</comment>
<evidence type="ECO:0000256" key="2">
    <source>
        <dbReference type="ARBA" id="ARBA00007214"/>
    </source>
</evidence>
<keyword evidence="13" id="KW-1185">Reference proteome</keyword>
<comment type="caution">
    <text evidence="12">The sequence shown here is derived from an EMBL/GenBank/DDBJ whole genome shotgun (WGS) entry which is preliminary data.</text>
</comment>
<dbReference type="AlphaFoldDB" id="A0A8T0CQS3"/>
<dbReference type="PANTHER" id="PTHR31713">
    <property type="entry name" value="OS02G0177800 PROTEIN"/>
    <property type="match status" value="1"/>
</dbReference>
<evidence type="ECO:0000313" key="12">
    <source>
        <dbReference type="EMBL" id="KAF7849534.1"/>
    </source>
</evidence>
<keyword evidence="5" id="KW-0010">Activator</keyword>
<keyword evidence="6" id="KW-0804">Transcription</keyword>
<dbReference type="Pfam" id="PF20452">
    <property type="entry name" value="Calmod_bind_C"/>
    <property type="match status" value="1"/>
</dbReference>
<evidence type="ECO:0000313" key="13">
    <source>
        <dbReference type="Proteomes" id="UP000806378"/>
    </source>
</evidence>
<dbReference type="Proteomes" id="UP000806378">
    <property type="component" value="Unassembled WGS sequence"/>
</dbReference>
<dbReference type="Pfam" id="PF07887">
    <property type="entry name" value="Calmodulin_bind"/>
    <property type="match status" value="1"/>
</dbReference>
<keyword evidence="3" id="KW-0805">Transcription regulation</keyword>
<evidence type="ECO:0000259" key="11">
    <source>
        <dbReference type="Pfam" id="PF20452"/>
    </source>
</evidence>
<feature type="domain" description="Calmodulin binding protein C-terminal" evidence="11">
    <location>
        <begin position="350"/>
        <end position="412"/>
    </location>
</feature>
<dbReference type="Gramene" id="rna-gnl|WGS:JABURB|Cocit.L0671.1">
    <property type="protein sequence ID" value="cds-KAF7849534.1"/>
    <property type="gene ID" value="gene-BT93_L0671"/>
</dbReference>
<protein>
    <recommendedName>
        <fullName evidence="14">Calmodulin-binding protein</fullName>
    </recommendedName>
</protein>
<evidence type="ECO:0000256" key="4">
    <source>
        <dbReference type="ARBA" id="ARBA00023125"/>
    </source>
</evidence>
<evidence type="ECO:0000256" key="8">
    <source>
        <dbReference type="SAM" id="MobiDB-lite"/>
    </source>
</evidence>
<feature type="compositionally biased region" description="Low complexity" evidence="8">
    <location>
        <begin position="554"/>
        <end position="564"/>
    </location>
</feature>
<dbReference type="GO" id="GO:0080142">
    <property type="term" value="P:regulation of salicylic acid biosynthetic process"/>
    <property type="evidence" value="ECO:0007669"/>
    <property type="project" value="TreeGrafter"/>
</dbReference>
<dbReference type="EMBL" id="MU089754">
    <property type="protein sequence ID" value="KAF7849534.1"/>
    <property type="molecule type" value="Genomic_DNA"/>
</dbReference>